<keyword evidence="1" id="KW-0812">Transmembrane</keyword>
<sequence>MFTQGQIDEHRERLQQVVATVHHFSALIFILTFVGYGVAVYLWFQDQPWAGLIVATFSYLFFRQFRSLSVGLARMKLRGRPGFAETWNMLDEAMKSERPQAVILALETRLRAPRE</sequence>
<name>A0A1V3NPW4_9GAMM</name>
<dbReference type="Proteomes" id="UP000189462">
    <property type="component" value="Unassembled WGS sequence"/>
</dbReference>
<evidence type="ECO:0000313" key="3">
    <source>
        <dbReference type="Proteomes" id="UP000189462"/>
    </source>
</evidence>
<keyword evidence="1" id="KW-1133">Transmembrane helix</keyword>
<proteinExistence type="predicted"/>
<gene>
    <name evidence="2" type="ORF">B1C78_03985</name>
</gene>
<evidence type="ECO:0000256" key="1">
    <source>
        <dbReference type="SAM" id="Phobius"/>
    </source>
</evidence>
<dbReference type="AlphaFoldDB" id="A0A1V3NPW4"/>
<accession>A0A1V3NPW4</accession>
<feature type="transmembrane region" description="Helical" evidence="1">
    <location>
        <begin position="49"/>
        <end position="65"/>
    </location>
</feature>
<organism evidence="2 3">
    <name type="scientific">Thioalkalivibrio denitrificans</name>
    <dbReference type="NCBI Taxonomy" id="108003"/>
    <lineage>
        <taxon>Bacteria</taxon>
        <taxon>Pseudomonadati</taxon>
        <taxon>Pseudomonadota</taxon>
        <taxon>Gammaproteobacteria</taxon>
        <taxon>Chromatiales</taxon>
        <taxon>Ectothiorhodospiraceae</taxon>
        <taxon>Thioalkalivibrio</taxon>
    </lineage>
</organism>
<keyword evidence="1" id="KW-0472">Membrane</keyword>
<comment type="caution">
    <text evidence="2">The sequence shown here is derived from an EMBL/GenBank/DDBJ whole genome shotgun (WGS) entry which is preliminary data.</text>
</comment>
<evidence type="ECO:0000313" key="2">
    <source>
        <dbReference type="EMBL" id="OOG27149.1"/>
    </source>
</evidence>
<dbReference type="EMBL" id="MVBK01000021">
    <property type="protein sequence ID" value="OOG27149.1"/>
    <property type="molecule type" value="Genomic_DNA"/>
</dbReference>
<feature type="transmembrane region" description="Helical" evidence="1">
    <location>
        <begin position="21"/>
        <end position="43"/>
    </location>
</feature>
<protein>
    <submittedName>
        <fullName evidence="2">Uncharacterized protein</fullName>
    </submittedName>
</protein>
<keyword evidence="3" id="KW-1185">Reference proteome</keyword>
<reference evidence="2 3" key="1">
    <citation type="submission" date="2017-02" db="EMBL/GenBank/DDBJ databases">
        <title>Genomic diversity within the haloalkaliphilic genus Thioalkalivibrio.</title>
        <authorList>
            <person name="Ahn A.-C."/>
            <person name="Meier-Kolthoff J."/>
            <person name="Overmars L."/>
            <person name="Richter M."/>
            <person name="Woyke T."/>
            <person name="Sorokin D.Y."/>
            <person name="Muyzer G."/>
        </authorList>
    </citation>
    <scope>NUCLEOTIDE SEQUENCE [LARGE SCALE GENOMIC DNA]</scope>
    <source>
        <strain evidence="2 3">ALJD</strain>
    </source>
</reference>
<dbReference type="OrthoDB" id="5794896at2"/>